<dbReference type="OrthoDB" id="9773293at2"/>
<organism evidence="3 4">
    <name type="scientific">Heliorestis acidaminivorans</name>
    <dbReference type="NCBI Taxonomy" id="553427"/>
    <lineage>
        <taxon>Bacteria</taxon>
        <taxon>Bacillati</taxon>
        <taxon>Bacillota</taxon>
        <taxon>Clostridia</taxon>
        <taxon>Eubacteriales</taxon>
        <taxon>Heliobacteriaceae</taxon>
        <taxon>Heliorestis</taxon>
    </lineage>
</organism>
<dbReference type="AlphaFoldDB" id="A0A6I0EZ39"/>
<sequence>MSKKEKLILLPGWAMDSSVWNTIAPFLSEKFDLCPFHWQGLYNIDDYFRAVTTFIEKNVSHQESFSLLGWSLGSLLAIQVAYDLQECKERQGPQALQLNQLILVSGTSRFTRDRKSNYLHGWSPLAIEKMKRALLEDKEKTLHNFYTSIFSEQEKSNQNFYYSLANHGSSYETKTLITGLDYLIQSDCRKELTALKTPLLLIQGEADSIVPLGASEYLASQWQGPVNLQILKGAGHAPFITQPESFMELFYSSVISRKEGKA</sequence>
<evidence type="ECO:0000313" key="3">
    <source>
        <dbReference type="EMBL" id="KAB2952122.1"/>
    </source>
</evidence>
<dbReference type="EMBL" id="WBXO01000007">
    <property type="protein sequence ID" value="KAB2952122.1"/>
    <property type="molecule type" value="Genomic_DNA"/>
</dbReference>
<dbReference type="InterPro" id="IPR000073">
    <property type="entry name" value="AB_hydrolase_1"/>
</dbReference>
<keyword evidence="4" id="KW-1185">Reference proteome</keyword>
<dbReference type="GO" id="GO:0016020">
    <property type="term" value="C:membrane"/>
    <property type="evidence" value="ECO:0007669"/>
    <property type="project" value="TreeGrafter"/>
</dbReference>
<protein>
    <submittedName>
        <fullName evidence="3">Alpha/beta fold hydrolase</fullName>
    </submittedName>
</protein>
<evidence type="ECO:0000313" key="4">
    <source>
        <dbReference type="Proteomes" id="UP000468766"/>
    </source>
</evidence>
<dbReference type="Gene3D" id="3.40.50.1820">
    <property type="entry name" value="alpha/beta hydrolase"/>
    <property type="match status" value="1"/>
</dbReference>
<dbReference type="Proteomes" id="UP000468766">
    <property type="component" value="Unassembled WGS sequence"/>
</dbReference>
<dbReference type="InterPro" id="IPR029058">
    <property type="entry name" value="AB_hydrolase_fold"/>
</dbReference>
<evidence type="ECO:0000256" key="1">
    <source>
        <dbReference type="ARBA" id="ARBA00022801"/>
    </source>
</evidence>
<feature type="domain" description="AB hydrolase-1" evidence="2">
    <location>
        <begin position="7"/>
        <end position="242"/>
    </location>
</feature>
<dbReference type="PANTHER" id="PTHR43798">
    <property type="entry name" value="MONOACYLGLYCEROL LIPASE"/>
    <property type="match status" value="1"/>
</dbReference>
<dbReference type="PANTHER" id="PTHR43798:SF31">
    <property type="entry name" value="AB HYDROLASE SUPERFAMILY PROTEIN YCLE"/>
    <property type="match status" value="1"/>
</dbReference>
<evidence type="ECO:0000259" key="2">
    <source>
        <dbReference type="Pfam" id="PF00561"/>
    </source>
</evidence>
<accession>A0A6I0EZ39</accession>
<dbReference type="SUPFAM" id="SSF53474">
    <property type="entry name" value="alpha/beta-Hydrolases"/>
    <property type="match status" value="1"/>
</dbReference>
<dbReference type="InterPro" id="IPR050266">
    <property type="entry name" value="AB_hydrolase_sf"/>
</dbReference>
<dbReference type="GO" id="GO:0016787">
    <property type="term" value="F:hydrolase activity"/>
    <property type="evidence" value="ECO:0007669"/>
    <property type="project" value="UniProtKB-KW"/>
</dbReference>
<keyword evidence="1 3" id="KW-0378">Hydrolase</keyword>
<dbReference type="RefSeq" id="WP_151620452.1">
    <property type="nucleotide sequence ID" value="NZ_WBXO01000007.1"/>
</dbReference>
<name>A0A6I0EZ39_9FIRM</name>
<dbReference type="Pfam" id="PF00561">
    <property type="entry name" value="Abhydrolase_1"/>
    <property type="match status" value="1"/>
</dbReference>
<proteinExistence type="predicted"/>
<comment type="caution">
    <text evidence="3">The sequence shown here is derived from an EMBL/GenBank/DDBJ whole genome shotgun (WGS) entry which is preliminary data.</text>
</comment>
<gene>
    <name evidence="3" type="ORF">F9B85_09930</name>
</gene>
<reference evidence="3 4" key="1">
    <citation type="submission" date="2019-10" db="EMBL/GenBank/DDBJ databases">
        <title>Whole-genome sequence of the extremophile Heliorestis acidaminivorans DSM 24790.</title>
        <authorList>
            <person name="Kyndt J.A."/>
            <person name="Meyer T.E."/>
        </authorList>
    </citation>
    <scope>NUCLEOTIDE SEQUENCE [LARGE SCALE GENOMIC DNA]</scope>
    <source>
        <strain evidence="3 4">DSM 24790</strain>
    </source>
</reference>